<reference evidence="1" key="1">
    <citation type="submission" date="2020-03" db="EMBL/GenBank/DDBJ databases">
        <title>The deep terrestrial virosphere.</title>
        <authorList>
            <person name="Holmfeldt K."/>
            <person name="Nilsson E."/>
            <person name="Simone D."/>
            <person name="Lopez-Fernandez M."/>
            <person name="Wu X."/>
            <person name="de Brujin I."/>
            <person name="Lundin D."/>
            <person name="Andersson A."/>
            <person name="Bertilsson S."/>
            <person name="Dopson M."/>
        </authorList>
    </citation>
    <scope>NUCLEOTIDE SEQUENCE</scope>
    <source>
        <strain evidence="1">MM415A00306</strain>
    </source>
</reference>
<organism evidence="1">
    <name type="scientific">viral metagenome</name>
    <dbReference type="NCBI Taxonomy" id="1070528"/>
    <lineage>
        <taxon>unclassified sequences</taxon>
        <taxon>metagenomes</taxon>
        <taxon>organismal metagenomes</taxon>
    </lineage>
</organism>
<name>A0A6M3KM90_9ZZZZ</name>
<dbReference type="EMBL" id="MT142505">
    <property type="protein sequence ID" value="QJA83173.1"/>
    <property type="molecule type" value="Genomic_DNA"/>
</dbReference>
<protein>
    <submittedName>
        <fullName evidence="1">Uncharacterized protein</fullName>
    </submittedName>
</protein>
<sequence>MKRILFLAAIFLLVAAVPVEAAITTYYIRYDTTSCRADSNTAMVWAGGDTLDFVTGGDIQLRLLVAAGVELAEVHSDSALTKVRITNAATDGDAVLSFALSGTDKFTMGVDDGDSDKFKIGTTAVGTGTFVTWDGTTFTITGTLALTDGYELNTYAVESDSLTVTSYATFSGATVANLGTVSAATSITSTVFKGAIDGTVGATTPAAATVTTFTSTGIDDNATGEILQITDAGATVAGDFSATDLDGILGSNTAAAATVTTLVANTSMAVGNTTYTSNTITQATGAALNIALSAAAGDDFTVDGTKLVVEGDNGNVGIGTAAPSYPLTLSSGTLGKDRMWLELNNIWRSASNQVGVTFALPRYTSSDYSNYAGARIWAQSEDATHGNLTTGLHFSTRNNSAEVTALSINSSGNVTPGGNKTQDMGVAGTAWDDVAGDDFVNEADWPMFDDRDDLAALLAVKVDSTRIDTLHGYQIIDDNTLPEWIKRRWKKDGKHVYREAKSARYTVETARLDSTVIDSALTYFAVRDTVEVDEGAKIVDMTMDTLKVVPVVAESSMVYKEGEIIADPYTGNPYLSLKMMNAWALGSIKKLTLEFRAYRDSTDAKIATLEAKVAALEKR</sequence>
<accession>A0A6M3KM90</accession>
<gene>
    <name evidence="1" type="ORF">MM415A00306_0009</name>
</gene>
<evidence type="ECO:0000313" key="1">
    <source>
        <dbReference type="EMBL" id="QJA83173.1"/>
    </source>
</evidence>
<proteinExistence type="predicted"/>
<dbReference type="AlphaFoldDB" id="A0A6M3KM90"/>